<proteinExistence type="predicted"/>
<dbReference type="Proteomes" id="UP000272400">
    <property type="component" value="Unassembled WGS sequence"/>
</dbReference>
<feature type="compositionally biased region" description="Polar residues" evidence="1">
    <location>
        <begin position="98"/>
        <end position="109"/>
    </location>
</feature>
<dbReference type="EMBL" id="RJKE01000001">
    <property type="protein sequence ID" value="ROO83592.1"/>
    <property type="molecule type" value="Genomic_DNA"/>
</dbReference>
<comment type="caution">
    <text evidence="2">The sequence shown here is derived from an EMBL/GenBank/DDBJ whole genome shotgun (WGS) entry which is preliminary data.</text>
</comment>
<reference evidence="2 3" key="1">
    <citation type="submission" date="2018-11" db="EMBL/GenBank/DDBJ databases">
        <title>Sequencing the genomes of 1000 actinobacteria strains.</title>
        <authorList>
            <person name="Klenk H.-P."/>
        </authorList>
    </citation>
    <scope>NUCLEOTIDE SEQUENCE [LARGE SCALE GENOMIC DNA]</scope>
    <source>
        <strain evidence="2 3">DSM 44254</strain>
    </source>
</reference>
<gene>
    <name evidence="2" type="ORF">EDD29_1098</name>
</gene>
<feature type="region of interest" description="Disordered" evidence="1">
    <location>
        <begin position="1"/>
        <end position="202"/>
    </location>
</feature>
<sequence>MSGPPLPGAAPSTRRAARRLLAGNPTATRPTRGVTGGGRRAKDTGRRPGHAPDGTTGPRPRTCLLSARHQSRHRERDPTTATAEPPTTLRRTPRSLENRTWPTLRATRTVTERPAPPSRTVPTNRPPSAALPGPAHAGPTRQAATGPGTAPRGSPSRDHAHGPMSHGARATRSALRKRPPRHKAPRPRASALRASVPQSSALTRSALEPLHPGLHVSRPCTPGPCAPGPCISGLACRGPASRGPACQGPAPPGLRCRALRRWAPRCRALRRRAPLQGTASQALRPKACVAGLSAAGHRFAGTCAAGHCACGVSRGGTSRDEVPWAPLCCGTPCGGCRVGRGEVARRGAVVWGFVL</sequence>
<evidence type="ECO:0000313" key="3">
    <source>
        <dbReference type="Proteomes" id="UP000272400"/>
    </source>
</evidence>
<dbReference type="AlphaFoldDB" id="A0A3N1CQL7"/>
<name>A0A3N1CQL7_9ACTN</name>
<evidence type="ECO:0000256" key="1">
    <source>
        <dbReference type="SAM" id="MobiDB-lite"/>
    </source>
</evidence>
<organism evidence="2 3">
    <name type="scientific">Actinocorallia herbida</name>
    <dbReference type="NCBI Taxonomy" id="58109"/>
    <lineage>
        <taxon>Bacteria</taxon>
        <taxon>Bacillati</taxon>
        <taxon>Actinomycetota</taxon>
        <taxon>Actinomycetes</taxon>
        <taxon>Streptosporangiales</taxon>
        <taxon>Thermomonosporaceae</taxon>
        <taxon>Actinocorallia</taxon>
    </lineage>
</organism>
<keyword evidence="3" id="KW-1185">Reference proteome</keyword>
<feature type="compositionally biased region" description="Basic residues" evidence="1">
    <location>
        <begin position="174"/>
        <end position="186"/>
    </location>
</feature>
<accession>A0A3N1CQL7</accession>
<protein>
    <submittedName>
        <fullName evidence="2">Uncharacterized protein</fullName>
    </submittedName>
</protein>
<evidence type="ECO:0000313" key="2">
    <source>
        <dbReference type="EMBL" id="ROO83592.1"/>
    </source>
</evidence>
<feature type="compositionally biased region" description="Low complexity" evidence="1">
    <location>
        <begin position="79"/>
        <end position="90"/>
    </location>
</feature>